<evidence type="ECO:0000256" key="1">
    <source>
        <dbReference type="SAM" id="MobiDB-lite"/>
    </source>
</evidence>
<feature type="compositionally biased region" description="Polar residues" evidence="1">
    <location>
        <begin position="839"/>
        <end position="852"/>
    </location>
</feature>
<dbReference type="GO" id="GO:0005737">
    <property type="term" value="C:cytoplasm"/>
    <property type="evidence" value="ECO:0007669"/>
    <property type="project" value="TreeGrafter"/>
</dbReference>
<dbReference type="InterPro" id="IPR013941">
    <property type="entry name" value="ZDS1_C"/>
</dbReference>
<name>A0A7D9CXR6_DEKBR</name>
<evidence type="ECO:0000313" key="3">
    <source>
        <dbReference type="EMBL" id="VUG17499.1"/>
    </source>
</evidence>
<protein>
    <submittedName>
        <fullName evidence="3">DEBR0S2_08900g1_1</fullName>
    </submittedName>
</protein>
<feature type="region of interest" description="Disordered" evidence="1">
    <location>
        <begin position="80"/>
        <end position="170"/>
    </location>
</feature>
<feature type="compositionally biased region" description="Basic and acidic residues" evidence="1">
    <location>
        <begin position="599"/>
        <end position="623"/>
    </location>
</feature>
<dbReference type="SMART" id="SM01327">
    <property type="entry name" value="Zds_C"/>
    <property type="match status" value="1"/>
</dbReference>
<reference evidence="3 4" key="1">
    <citation type="submission" date="2019-07" db="EMBL/GenBank/DDBJ databases">
        <authorList>
            <person name="Friedrich A."/>
            <person name="Schacherer J."/>
        </authorList>
    </citation>
    <scope>NUCLEOTIDE SEQUENCE [LARGE SCALE GENOMIC DNA]</scope>
</reference>
<dbReference type="EMBL" id="CABFWN010000002">
    <property type="protein sequence ID" value="VUG17499.1"/>
    <property type="molecule type" value="Genomic_DNA"/>
</dbReference>
<dbReference type="AlphaFoldDB" id="A0A7D9CXR6"/>
<feature type="compositionally biased region" description="Basic and acidic residues" evidence="1">
    <location>
        <begin position="123"/>
        <end position="165"/>
    </location>
</feature>
<dbReference type="GO" id="GO:0010971">
    <property type="term" value="P:positive regulation of G2/M transition of mitotic cell cycle"/>
    <property type="evidence" value="ECO:0007669"/>
    <property type="project" value="TreeGrafter"/>
</dbReference>
<feature type="compositionally biased region" description="Polar residues" evidence="1">
    <location>
        <begin position="636"/>
        <end position="656"/>
    </location>
</feature>
<dbReference type="Proteomes" id="UP000478008">
    <property type="component" value="Unassembled WGS sequence"/>
</dbReference>
<feature type="compositionally biased region" description="Polar residues" evidence="1">
    <location>
        <begin position="219"/>
        <end position="234"/>
    </location>
</feature>
<dbReference type="GO" id="GO:0030010">
    <property type="term" value="P:establishment of cell polarity"/>
    <property type="evidence" value="ECO:0007669"/>
    <property type="project" value="TreeGrafter"/>
</dbReference>
<dbReference type="InterPro" id="IPR040206">
    <property type="entry name" value="Zds1/2"/>
</dbReference>
<evidence type="ECO:0000259" key="2">
    <source>
        <dbReference type="SMART" id="SM01327"/>
    </source>
</evidence>
<evidence type="ECO:0000313" key="4">
    <source>
        <dbReference type="Proteomes" id="UP000478008"/>
    </source>
</evidence>
<feature type="region of interest" description="Disordered" evidence="1">
    <location>
        <begin position="768"/>
        <end position="852"/>
    </location>
</feature>
<feature type="region of interest" description="Disordered" evidence="1">
    <location>
        <begin position="311"/>
        <end position="496"/>
    </location>
</feature>
<feature type="compositionally biased region" description="Polar residues" evidence="1">
    <location>
        <begin position="666"/>
        <end position="698"/>
    </location>
</feature>
<gene>
    <name evidence="3" type="ORF">DEBR0S2_08900G</name>
</gene>
<sequence length="1045" mass="116407">MSMSSRGRTSASARNSQESGISSRKSTHEELVAASHAVEQELNVVKALKRLSIGNSFNYDPDLPPDESDLIDLNAYIDLNRSPTQRSVASTSSASSSSSKSSASYKRSSLCEEQHVDMGGQYDHGDDQTQESFDDKENKREAQELTRSKLERNALSKEKLRRDQESEVDAEDVILESNKLMWVPATAHPKLAPENFRKYVQETVQEITTKLDKTRSKRSSLSQESANGDNSTGENRNVDRTSDNSSRRTSSSSTSSSRKSRQPSLKELSTELENLSHLAGMDSTDAVTLARTLSSSSLGFTQMEKDLYASSDSALKRTDSPPRSSDVLNSSKCEKSSSSSPDAIDENLPIPTSGIGGGLRRARWTTYRKRGRPNLQKLQSKSAEKQKAALGKNISRHDEQISSGKTVFSREANRAPVRSFSTPLPSSTGSAINSVDKPLSRTPSSKLPPLPVTNESKSFAFSQKGGVSPKAPEYASKNANTSSISSAPSVNSKHSGWKWLKEKASTRNENQNQKGSDHFEDSTEVFNTEPAASSLSGGYVDKNAFESDKAAGEPDVSTSSTFSSIFHFRSRTSDDSTSQSGKSFKELKTVFGSHRHHKHEEPVKEQIHENPKSDTNIDNHIHQEMNPGLQPYPTPEQVNGRSGLSSMNGQQSSNARHSNKYEHNVPVQSSHTKSEVITDNSMSIENGDSPYQQQSQRIPVSGSSSQQSYVGPQNQTSGQFVDQRKLPENLQMEVHRHHHHQRNNGEHRQNVQYGRYSDEDVGERFNSGMLTQEQSKRQKYQMRVLRQHRHRPSKGQRKGGRPSDRKNISPMQQSEQRRSGTRQKLSGSNSMNFSRSSMPISQSQKTQLSQNENHIQNQASTANVDTSVKKEAKVEAKAKSQLPMVPEPSTEALKRSLKVSRHNTRANQPLEMRDSAFGFPLPPVSKSTLVMLDYRFPIHVERAVYRLSHLKLADPKRPLYQQVLLSNFMYAYLNLVNHTLYLQQQQQEQMFQQQQREIGANDDDYALSGNEQQQIMPNETVISESQDGMVAGSYGVAVQRADSHY</sequence>
<feature type="compositionally biased region" description="Polar residues" evidence="1">
    <location>
        <begin position="477"/>
        <end position="494"/>
    </location>
</feature>
<feature type="domain" description="Protein Zds1 C-terminal" evidence="2">
    <location>
        <begin position="925"/>
        <end position="977"/>
    </location>
</feature>
<organism evidence="3 4">
    <name type="scientific">Dekkera bruxellensis</name>
    <name type="common">Brettanomyces custersii</name>
    <dbReference type="NCBI Taxonomy" id="5007"/>
    <lineage>
        <taxon>Eukaryota</taxon>
        <taxon>Fungi</taxon>
        <taxon>Dikarya</taxon>
        <taxon>Ascomycota</taxon>
        <taxon>Saccharomycotina</taxon>
        <taxon>Pichiomycetes</taxon>
        <taxon>Pichiales</taxon>
        <taxon>Pichiaceae</taxon>
        <taxon>Brettanomyces</taxon>
    </lineage>
</organism>
<dbReference type="PANTHER" id="PTHR28089:SF1">
    <property type="entry name" value="PROTEIN ZDS1-RELATED"/>
    <property type="match status" value="1"/>
</dbReference>
<feature type="compositionally biased region" description="Low complexity" evidence="1">
    <location>
        <begin position="87"/>
        <end position="108"/>
    </location>
</feature>
<keyword evidence="4" id="KW-1185">Reference proteome</keyword>
<dbReference type="Pfam" id="PF08632">
    <property type="entry name" value="Zds_C"/>
    <property type="match status" value="1"/>
</dbReference>
<feature type="compositionally biased region" description="Basic residues" evidence="1">
    <location>
        <begin position="777"/>
        <end position="800"/>
    </location>
</feature>
<feature type="region of interest" description="Disordered" evidence="1">
    <location>
        <begin position="1"/>
        <end position="32"/>
    </location>
</feature>
<feature type="compositionally biased region" description="Basic and acidic residues" evidence="1">
    <location>
        <begin position="236"/>
        <end position="246"/>
    </location>
</feature>
<feature type="compositionally biased region" description="Low complexity" evidence="1">
    <location>
        <begin position="247"/>
        <end position="257"/>
    </location>
</feature>
<proteinExistence type="predicted"/>
<accession>A0A7D9CXR6</accession>
<feature type="compositionally biased region" description="Polar residues" evidence="1">
    <location>
        <begin position="1"/>
        <end position="24"/>
    </location>
</feature>
<dbReference type="PANTHER" id="PTHR28089">
    <property type="entry name" value="PROTEIN ZDS1-RELATED"/>
    <property type="match status" value="1"/>
</dbReference>
<feature type="region of interest" description="Disordered" evidence="1">
    <location>
        <begin position="210"/>
        <end position="268"/>
    </location>
</feature>
<feature type="compositionally biased region" description="Basic residues" evidence="1">
    <location>
        <begin position="360"/>
        <end position="372"/>
    </location>
</feature>
<feature type="compositionally biased region" description="Polar residues" evidence="1">
    <location>
        <begin position="419"/>
        <end position="433"/>
    </location>
</feature>
<feature type="compositionally biased region" description="Low complexity" evidence="1">
    <location>
        <begin position="699"/>
        <end position="712"/>
    </location>
</feature>
<feature type="region of interest" description="Disordered" evidence="1">
    <location>
        <begin position="592"/>
        <end position="719"/>
    </location>
</feature>
<feature type="compositionally biased region" description="Low complexity" evidence="1">
    <location>
        <begin position="826"/>
        <end position="838"/>
    </location>
</feature>